<proteinExistence type="predicted"/>
<protein>
    <submittedName>
        <fullName evidence="2">Glycosyltransferase family 1 protein</fullName>
    </submittedName>
</protein>
<dbReference type="Gene3D" id="3.40.50.2000">
    <property type="entry name" value="Glycogen Phosphorylase B"/>
    <property type="match status" value="2"/>
</dbReference>
<dbReference type="EMBL" id="QPIW01000021">
    <property type="protein sequence ID" value="RDB03899.1"/>
    <property type="molecule type" value="Genomic_DNA"/>
</dbReference>
<evidence type="ECO:0000313" key="3">
    <source>
        <dbReference type="Proteomes" id="UP000253141"/>
    </source>
</evidence>
<dbReference type="Proteomes" id="UP000253141">
    <property type="component" value="Unassembled WGS sequence"/>
</dbReference>
<evidence type="ECO:0000259" key="1">
    <source>
        <dbReference type="Pfam" id="PF00534"/>
    </source>
</evidence>
<dbReference type="SUPFAM" id="SSF53756">
    <property type="entry name" value="UDP-Glycosyltransferase/glycogen phosphorylase"/>
    <property type="match status" value="1"/>
</dbReference>
<dbReference type="GO" id="GO:0016757">
    <property type="term" value="F:glycosyltransferase activity"/>
    <property type="evidence" value="ECO:0007669"/>
    <property type="project" value="InterPro"/>
</dbReference>
<dbReference type="AlphaFoldDB" id="A0A369I2D7"/>
<feature type="domain" description="Glycosyl transferase family 1" evidence="1">
    <location>
        <begin position="215"/>
        <end position="375"/>
    </location>
</feature>
<evidence type="ECO:0000313" key="2">
    <source>
        <dbReference type="EMBL" id="RDB03899.1"/>
    </source>
</evidence>
<name>A0A369I2D7_9BACT</name>
<dbReference type="Pfam" id="PF00534">
    <property type="entry name" value="Glycos_transf_1"/>
    <property type="match status" value="1"/>
</dbReference>
<reference evidence="2 3" key="1">
    <citation type="submission" date="2018-07" db="EMBL/GenBank/DDBJ databases">
        <title>Genome analysis of Runella aurantiaca.</title>
        <authorList>
            <person name="Yang X."/>
        </authorList>
    </citation>
    <scope>NUCLEOTIDE SEQUENCE [LARGE SCALE GENOMIC DNA]</scope>
    <source>
        <strain evidence="2 3">YX9</strain>
    </source>
</reference>
<gene>
    <name evidence="2" type="ORF">DVG78_21045</name>
</gene>
<keyword evidence="2" id="KW-0808">Transferase</keyword>
<dbReference type="PANTHER" id="PTHR12526">
    <property type="entry name" value="GLYCOSYLTRANSFERASE"/>
    <property type="match status" value="1"/>
</dbReference>
<dbReference type="InterPro" id="IPR001296">
    <property type="entry name" value="Glyco_trans_1"/>
</dbReference>
<dbReference type="RefSeq" id="WP_114463010.1">
    <property type="nucleotide sequence ID" value="NZ_QPIW01000021.1"/>
</dbReference>
<dbReference type="OrthoDB" id="9802525at2"/>
<accession>A0A369I2D7</accession>
<dbReference type="PANTHER" id="PTHR12526:SF584">
    <property type="entry name" value="GLYCOSYLTRANSFERASE"/>
    <property type="match status" value="1"/>
</dbReference>
<sequence>MRVCFVMPALPHYFKLILNKIVAGTGYEILMIKPAQKGKATGAAVKEETDNALFRVVELEEYRAWYGKPFFKDLLPTLRAFHPDIVVITTWPYFLYLTLNPFFYWRLRRLGAKLIARDIPFNYAIWGRVKEFYFSPQFLSENFQDSNKTWIGFILFWIASLLRRLNLPLADAHINYIDEAHEIIGSYGVPSEKIFVISNSPDTDELLASFETVKKQPSILPPNPHRLIHVGRLVQWKRVDLIIEAVKKLQPTYPGIELVVVGFGPELEKLKIQAAEAGLAEAVRFVGGVYNSGDLGQYLHESAVYVLGGMGGLSINDAMCFAKPVVCSVADGTEKRLVREGTNGYYFNNGNAADLARVLDLLLANPERVRAFGQRSLEIIKEEINIQTVIEGYRHVFEFVTKK</sequence>
<dbReference type="CDD" id="cd03801">
    <property type="entry name" value="GT4_PimA-like"/>
    <property type="match status" value="1"/>
</dbReference>
<organism evidence="2 3">
    <name type="scientific">Runella aurantiaca</name>
    <dbReference type="NCBI Taxonomy" id="2282308"/>
    <lineage>
        <taxon>Bacteria</taxon>
        <taxon>Pseudomonadati</taxon>
        <taxon>Bacteroidota</taxon>
        <taxon>Cytophagia</taxon>
        <taxon>Cytophagales</taxon>
        <taxon>Spirosomataceae</taxon>
        <taxon>Runella</taxon>
    </lineage>
</organism>
<comment type="caution">
    <text evidence="2">The sequence shown here is derived from an EMBL/GenBank/DDBJ whole genome shotgun (WGS) entry which is preliminary data.</text>
</comment>
<keyword evidence="3" id="KW-1185">Reference proteome</keyword>